<reference evidence="1 2" key="1">
    <citation type="submission" date="2019-10" db="EMBL/GenBank/DDBJ databases">
        <title>Streptococcus mitis of the oral and urogenital tracts.</title>
        <authorList>
            <person name="Price T."/>
            <person name="Mores C.R."/>
            <person name="Putonti C."/>
            <person name="Wolfe A.J."/>
        </authorList>
    </citation>
    <scope>NUCLEOTIDE SEQUENCE [LARGE SCALE GENOMIC DNA]</scope>
    <source>
        <strain evidence="1 2">SM16</strain>
    </source>
</reference>
<evidence type="ECO:0000313" key="1">
    <source>
        <dbReference type="EMBL" id="MQQ52854.1"/>
    </source>
</evidence>
<protein>
    <submittedName>
        <fullName evidence="1">Uncharacterized protein</fullName>
    </submittedName>
</protein>
<dbReference type="AlphaFoldDB" id="A0A7X1RN37"/>
<organism evidence="1 2">
    <name type="scientific">Streptococcus mitis</name>
    <dbReference type="NCBI Taxonomy" id="28037"/>
    <lineage>
        <taxon>Bacteria</taxon>
        <taxon>Bacillati</taxon>
        <taxon>Bacillota</taxon>
        <taxon>Bacilli</taxon>
        <taxon>Lactobacillales</taxon>
        <taxon>Streptococcaceae</taxon>
        <taxon>Streptococcus</taxon>
        <taxon>Streptococcus mitis group</taxon>
    </lineage>
</organism>
<proteinExistence type="predicted"/>
<dbReference type="RefSeq" id="WP_153225584.1">
    <property type="nucleotide sequence ID" value="NZ_WIJK01000022.1"/>
</dbReference>
<dbReference type="EMBL" id="WIJK01000022">
    <property type="protein sequence ID" value="MQQ52854.1"/>
    <property type="molecule type" value="Genomic_DNA"/>
</dbReference>
<evidence type="ECO:0000313" key="2">
    <source>
        <dbReference type="Proteomes" id="UP000467560"/>
    </source>
</evidence>
<comment type="caution">
    <text evidence="1">The sequence shown here is derived from an EMBL/GenBank/DDBJ whole genome shotgun (WGS) entry which is preliminary data.</text>
</comment>
<gene>
    <name evidence="1" type="ORF">GEZ89_07815</name>
</gene>
<name>A0A7X1RN37_STRMT</name>
<dbReference type="Proteomes" id="UP000467560">
    <property type="component" value="Unassembled WGS sequence"/>
</dbReference>
<sequence length="130" mass="15581">MKQSLEFLRERITDKMPLEDMVAIFEDLCREPIDDEMILFETGTFTSISDKPLFQLSLVRQAPNEDEDEEFYQVHLDIFYEASQDNQIFSESTWDEDLEENIFDYIRNSEVFAYAKEQEYLAVKMYLEET</sequence>
<accession>A0A7X1RN37</accession>